<dbReference type="InterPro" id="IPR007946">
    <property type="entry name" value="AAR2"/>
</dbReference>
<dbReference type="InterPro" id="IPR033648">
    <property type="entry name" value="AAR2_C"/>
</dbReference>
<dbReference type="GeneID" id="63698316"/>
<organism evidence="4 5">
    <name type="scientific">Aspergillus ruber (strain CBS 135680)</name>
    <dbReference type="NCBI Taxonomy" id="1388766"/>
    <lineage>
        <taxon>Eukaryota</taxon>
        <taxon>Fungi</taxon>
        <taxon>Dikarya</taxon>
        <taxon>Ascomycota</taxon>
        <taxon>Pezizomycotina</taxon>
        <taxon>Eurotiomycetes</taxon>
        <taxon>Eurotiomycetidae</taxon>
        <taxon>Eurotiales</taxon>
        <taxon>Aspergillaceae</taxon>
        <taxon>Aspergillus</taxon>
        <taxon>Aspergillus subgen. Aspergillus</taxon>
    </lineage>
</organism>
<feature type="domain" description="AAR2 C-terminal" evidence="2">
    <location>
        <begin position="233"/>
        <end position="403"/>
    </location>
</feature>
<dbReference type="InterPro" id="IPR038516">
    <property type="entry name" value="AAR2_N_sf"/>
</dbReference>
<dbReference type="InterPro" id="IPR033647">
    <property type="entry name" value="Aar2_N"/>
</dbReference>
<dbReference type="CDD" id="cd13778">
    <property type="entry name" value="Aar2_C"/>
    <property type="match status" value="1"/>
</dbReference>
<dbReference type="AlphaFoldDB" id="A0A017S0H2"/>
<evidence type="ECO:0000259" key="3">
    <source>
        <dbReference type="Pfam" id="PF20981"/>
    </source>
</evidence>
<sequence>MSIHPTPTILIPHLPPKTFVGIDLVTFTSTANFHGIRDLPPGWHFLYSGTTEALSLRSGGWFYVQDNEDNTRRTVATRTATGTGSGPEIFIWKWDVDTETLVPLKGDSNAERQEAMRFKANLGMIWQAGKLFRYRSRVTAQGVQKNQVVDEEDEEIEEEGRRDWSGLTDRLSQDVLLRIVGDPEVDADGRPRWMITSASTARRDTDDIPGLASAEPDGAGVDGMGRQEVEFSFLPIELRKTWREGAIGRERTEAAQDKSWALGDLVKQYTPTDSTNHSEGETQILGELQFTFLTALTLLNFSCLQQWKRLLELILTCRAAIAERESFMRDVLRLLLLQLQRCDDLEGGFFAIDADEGGEFLRGWLVRFVRSFEEVSHVGAGSIVKDELDKLEAWVRNEYEWDLHPEGVLRRGLLQLEDGEEVEMEMADDEDEETGEYAPTVVELGSGF</sequence>
<reference evidence="5" key="1">
    <citation type="journal article" date="2014" name="Nat. Commun.">
        <title>Genomic adaptations of the halophilic Dead Sea filamentous fungus Eurotium rubrum.</title>
        <authorList>
            <person name="Kis-Papo T."/>
            <person name="Weig A.R."/>
            <person name="Riley R."/>
            <person name="Persoh D."/>
            <person name="Salamov A."/>
            <person name="Sun H."/>
            <person name="Lipzen A."/>
            <person name="Wasser S.P."/>
            <person name="Rambold G."/>
            <person name="Grigoriev I.V."/>
            <person name="Nevo E."/>
        </authorList>
    </citation>
    <scope>NUCLEOTIDE SEQUENCE [LARGE SCALE GENOMIC DNA]</scope>
    <source>
        <strain evidence="5">CBS 135680</strain>
    </source>
</reference>
<gene>
    <name evidence="4" type="ORF">EURHEDRAFT_417414</name>
</gene>
<dbReference type="EMBL" id="KK088459">
    <property type="protein sequence ID" value="EYE90447.1"/>
    <property type="molecule type" value="Genomic_DNA"/>
</dbReference>
<dbReference type="RefSeq" id="XP_040634137.1">
    <property type="nucleotide sequence ID" value="XM_040783192.1"/>
</dbReference>
<evidence type="ECO:0008006" key="6">
    <source>
        <dbReference type="Google" id="ProtNLM"/>
    </source>
</evidence>
<dbReference type="Gene3D" id="2.60.34.20">
    <property type="match status" value="1"/>
</dbReference>
<dbReference type="InterPro" id="IPR038514">
    <property type="entry name" value="AAR2_C_sf"/>
</dbReference>
<dbReference type="GO" id="GO:0000244">
    <property type="term" value="P:spliceosomal tri-snRNP complex assembly"/>
    <property type="evidence" value="ECO:0007669"/>
    <property type="project" value="TreeGrafter"/>
</dbReference>
<dbReference type="HOGENOM" id="CLU_024943_2_0_1"/>
<name>A0A017S0H2_ASPRC</name>
<dbReference type="Gene3D" id="1.25.40.550">
    <property type="entry name" value="Aar2, C-terminal domain-like"/>
    <property type="match status" value="1"/>
</dbReference>
<protein>
    <recommendedName>
        <fullName evidence="6">A1 cistron-splicing factor</fullName>
    </recommendedName>
</protein>
<proteinExistence type="inferred from homology"/>
<accession>A0A017S0H2</accession>
<dbReference type="Pfam" id="PF05282">
    <property type="entry name" value="AAR2"/>
    <property type="match status" value="1"/>
</dbReference>
<dbReference type="PANTHER" id="PTHR12689:SF4">
    <property type="entry name" value="PROTEIN AAR2 HOMOLOG"/>
    <property type="match status" value="1"/>
</dbReference>
<evidence type="ECO:0000259" key="2">
    <source>
        <dbReference type="Pfam" id="PF05282"/>
    </source>
</evidence>
<keyword evidence="5" id="KW-1185">Reference proteome</keyword>
<dbReference type="Pfam" id="PF20981">
    <property type="entry name" value="AAR2_1st"/>
    <property type="match status" value="1"/>
</dbReference>
<evidence type="ECO:0000256" key="1">
    <source>
        <dbReference type="ARBA" id="ARBA00006281"/>
    </source>
</evidence>
<dbReference type="PANTHER" id="PTHR12689">
    <property type="entry name" value="A1 CISTRON SPLICING FACTOR AAR2-RELATED"/>
    <property type="match status" value="1"/>
</dbReference>
<dbReference type="OrthoDB" id="201752at2759"/>
<dbReference type="Proteomes" id="UP000019804">
    <property type="component" value="Unassembled WGS sequence"/>
</dbReference>
<feature type="domain" description="AAR2 N-terminal" evidence="3">
    <location>
        <begin position="6"/>
        <end position="181"/>
    </location>
</feature>
<dbReference type="CDD" id="cd13777">
    <property type="entry name" value="Aar2_N"/>
    <property type="match status" value="1"/>
</dbReference>
<comment type="similarity">
    <text evidence="1">Belongs to the AAR2 family.</text>
</comment>
<dbReference type="STRING" id="1388766.A0A017S0H2"/>
<evidence type="ECO:0000313" key="5">
    <source>
        <dbReference type="Proteomes" id="UP000019804"/>
    </source>
</evidence>
<evidence type="ECO:0000313" key="4">
    <source>
        <dbReference type="EMBL" id="EYE90447.1"/>
    </source>
</evidence>